<dbReference type="Pfam" id="PF03478">
    <property type="entry name" value="Beta-prop_KIB1-4"/>
    <property type="match status" value="2"/>
</dbReference>
<dbReference type="AlphaFoldDB" id="A0A4U6UZ53"/>
<sequence length="280" mass="31282">MMTTARSSPWPDIQPELLGLVLRRLPSLADHVRLRALCRPWRYNARVEPLPPTTYMDGEIHHMPLLDDASCHGSMDNWLFFVHNDGGCTLMNPFSKAALQLPNLTTTWHHEMNLTPDSLVVGLITDIIFLGTICICQPPLATDTVSNKDIKNIVDVAFFDGKLYVLNLHTHLYVMEINKGHKDLTNRFMPEVPTDSCRKWRSVSTLGGQALFVGECSESLPAAECGVQEDCVYLISHYDESTPTVNPLHDSGVFNMRNGTITLLLPETVVVQTQGVRPSC</sequence>
<dbReference type="OMA" id="TICICQP"/>
<evidence type="ECO:0000313" key="3">
    <source>
        <dbReference type="Proteomes" id="UP000298652"/>
    </source>
</evidence>
<reference evidence="2" key="1">
    <citation type="submission" date="2019-03" db="EMBL/GenBank/DDBJ databases">
        <title>WGS assembly of Setaria viridis.</title>
        <authorList>
            <person name="Huang P."/>
            <person name="Jenkins J."/>
            <person name="Grimwood J."/>
            <person name="Barry K."/>
            <person name="Healey A."/>
            <person name="Mamidi S."/>
            <person name="Sreedasyam A."/>
            <person name="Shu S."/>
            <person name="Feldman M."/>
            <person name="Wu J."/>
            <person name="Yu Y."/>
            <person name="Chen C."/>
            <person name="Johnson J."/>
            <person name="Rokhsar D."/>
            <person name="Baxter I."/>
            <person name="Schmutz J."/>
            <person name="Brutnell T."/>
            <person name="Kellogg E."/>
        </authorList>
    </citation>
    <scope>NUCLEOTIDE SEQUENCE [LARGE SCALE GENOMIC DNA]</scope>
</reference>
<proteinExistence type="predicted"/>
<dbReference type="PANTHER" id="PTHR33110:SF138">
    <property type="entry name" value="DUF295 DOMAIN-CONTAINING PROTEIN"/>
    <property type="match status" value="1"/>
</dbReference>
<feature type="domain" description="KIB1-4 beta-propeller" evidence="1">
    <location>
        <begin position="198"/>
        <end position="255"/>
    </location>
</feature>
<name>A0A4U6UZ53_SETVI</name>
<evidence type="ECO:0000259" key="1">
    <source>
        <dbReference type="Pfam" id="PF03478"/>
    </source>
</evidence>
<dbReference type="EMBL" id="CM016555">
    <property type="protein sequence ID" value="TKW19609.1"/>
    <property type="molecule type" value="Genomic_DNA"/>
</dbReference>
<evidence type="ECO:0000313" key="2">
    <source>
        <dbReference type="EMBL" id="TKW19609.1"/>
    </source>
</evidence>
<feature type="domain" description="KIB1-4 beta-propeller" evidence="1">
    <location>
        <begin position="59"/>
        <end position="194"/>
    </location>
</feature>
<organism evidence="2 3">
    <name type="scientific">Setaria viridis</name>
    <name type="common">Green bristlegrass</name>
    <name type="synonym">Setaria italica subsp. viridis</name>
    <dbReference type="NCBI Taxonomy" id="4556"/>
    <lineage>
        <taxon>Eukaryota</taxon>
        <taxon>Viridiplantae</taxon>
        <taxon>Streptophyta</taxon>
        <taxon>Embryophyta</taxon>
        <taxon>Tracheophyta</taxon>
        <taxon>Spermatophyta</taxon>
        <taxon>Magnoliopsida</taxon>
        <taxon>Liliopsida</taxon>
        <taxon>Poales</taxon>
        <taxon>Poaceae</taxon>
        <taxon>PACMAD clade</taxon>
        <taxon>Panicoideae</taxon>
        <taxon>Panicodae</taxon>
        <taxon>Paniceae</taxon>
        <taxon>Cenchrinae</taxon>
        <taxon>Setaria</taxon>
    </lineage>
</organism>
<keyword evidence="3" id="KW-1185">Reference proteome</keyword>
<gene>
    <name evidence="2" type="ORF">SEVIR_4G031400v2</name>
</gene>
<protein>
    <recommendedName>
        <fullName evidence="1">KIB1-4 beta-propeller domain-containing protein</fullName>
    </recommendedName>
</protein>
<dbReference type="PANTHER" id="PTHR33110">
    <property type="entry name" value="F-BOX/KELCH-REPEAT PROTEIN-RELATED"/>
    <property type="match status" value="1"/>
</dbReference>
<dbReference type="Proteomes" id="UP000298652">
    <property type="component" value="Chromosome 4"/>
</dbReference>
<dbReference type="Gramene" id="TKW19609">
    <property type="protein sequence ID" value="TKW19609"/>
    <property type="gene ID" value="SEVIR_4G031400v2"/>
</dbReference>
<dbReference type="InterPro" id="IPR005174">
    <property type="entry name" value="KIB1-4_b-propeller"/>
</dbReference>
<accession>A0A4U6UZ53</accession>